<dbReference type="Proteomes" id="UP000032141">
    <property type="component" value="Unassembled WGS sequence"/>
</dbReference>
<sequence length="288" mass="32606">MGYSSTNIHFDYDGHHAKSEDDYEWIPSDGRLYAISFKKSSLDDITYSFLKWRMCRKMSIYKCTKSMKLSYIPLVENVVNGEADEGGIGIDNRDSVNNEGDMDNSMGIGAISDYVELPHVAKEFPVVSEWEDGLGFEKFQEFTSKVAVKDLIDRGSQHKSFEISIVISDATVHSDYPGLFDTPTPKTLVGLVQRRLGVEVSYVTVWRGEKQDVEDICGSPEEGYKKVSSYLYMLEKVNPDSKTSLLLDEEKRFKYLFVALGASIEGFQYMRNKNIQENHASEKPQSSG</sequence>
<accession>A0A0D2ZRJ8</accession>
<proteinExistence type="predicted"/>
<dbReference type="PANTHER" id="PTHR31973">
    <property type="entry name" value="POLYPROTEIN, PUTATIVE-RELATED"/>
    <property type="match status" value="1"/>
</dbReference>
<dbReference type="eggNOG" id="ENOG502QSSK">
    <property type="taxonomic scope" value="Eukaryota"/>
</dbReference>
<protein>
    <submittedName>
        <fullName evidence="1">Uncharacterized protein</fullName>
    </submittedName>
</protein>
<dbReference type="OMA" id="AVTEWED"/>
<evidence type="ECO:0000313" key="2">
    <source>
        <dbReference type="Proteomes" id="UP000032141"/>
    </source>
</evidence>
<keyword evidence="2" id="KW-1185">Reference proteome</keyword>
<organism evidence="1 2">
    <name type="scientific">Brassica oleracea var. oleracea</name>
    <dbReference type="NCBI Taxonomy" id="109376"/>
    <lineage>
        <taxon>Eukaryota</taxon>
        <taxon>Viridiplantae</taxon>
        <taxon>Streptophyta</taxon>
        <taxon>Embryophyta</taxon>
        <taxon>Tracheophyta</taxon>
        <taxon>Spermatophyta</taxon>
        <taxon>Magnoliopsida</taxon>
        <taxon>eudicotyledons</taxon>
        <taxon>Gunneridae</taxon>
        <taxon>Pentapetalae</taxon>
        <taxon>rosids</taxon>
        <taxon>malvids</taxon>
        <taxon>Brassicales</taxon>
        <taxon>Brassicaceae</taxon>
        <taxon>Brassiceae</taxon>
        <taxon>Brassica</taxon>
    </lineage>
</organism>
<reference evidence="1" key="2">
    <citation type="submission" date="2015-06" db="UniProtKB">
        <authorList>
            <consortium name="EnsemblPlants"/>
        </authorList>
    </citation>
    <scope>IDENTIFICATION</scope>
</reference>
<name>A0A0D2ZRJ8_BRAOL</name>
<dbReference type="AlphaFoldDB" id="A0A0D2ZRJ8"/>
<dbReference type="HOGENOM" id="CLU_967566_0_0_1"/>
<dbReference type="PANTHER" id="PTHR31973:SF187">
    <property type="entry name" value="MUTATOR TRANSPOSASE MUDRA PROTEIN"/>
    <property type="match status" value="1"/>
</dbReference>
<dbReference type="EnsemblPlants" id="Bo00848s020.1">
    <property type="protein sequence ID" value="Bo00848s020.1"/>
    <property type="gene ID" value="Bo00848s020"/>
</dbReference>
<dbReference type="Gramene" id="Bo00848s020.1">
    <property type="protein sequence ID" value="Bo00848s020.1"/>
    <property type="gene ID" value="Bo00848s020"/>
</dbReference>
<evidence type="ECO:0000313" key="1">
    <source>
        <dbReference type="EnsemblPlants" id="Bo00848s020.1"/>
    </source>
</evidence>
<reference evidence="1" key="1">
    <citation type="journal article" date="2014" name="Genome Biol.">
        <title>Transcriptome and methylome profiling reveals relics of genome dominance in the mesopolyploid Brassica oleracea.</title>
        <authorList>
            <person name="Parkin I.A."/>
            <person name="Koh C."/>
            <person name="Tang H."/>
            <person name="Robinson S.J."/>
            <person name="Kagale S."/>
            <person name="Clarke W.E."/>
            <person name="Town C.D."/>
            <person name="Nixon J."/>
            <person name="Krishnakumar V."/>
            <person name="Bidwell S.L."/>
            <person name="Denoeud F."/>
            <person name="Belcram H."/>
            <person name="Links M.G."/>
            <person name="Just J."/>
            <person name="Clarke C."/>
            <person name="Bender T."/>
            <person name="Huebert T."/>
            <person name="Mason A.S."/>
            <person name="Pires J.C."/>
            <person name="Barker G."/>
            <person name="Moore J."/>
            <person name="Walley P.G."/>
            <person name="Manoli S."/>
            <person name="Batley J."/>
            <person name="Edwards D."/>
            <person name="Nelson M.N."/>
            <person name="Wang X."/>
            <person name="Paterson A.H."/>
            <person name="King G."/>
            <person name="Bancroft I."/>
            <person name="Chalhoub B."/>
            <person name="Sharpe A.G."/>
        </authorList>
    </citation>
    <scope>NUCLEOTIDE SEQUENCE [LARGE SCALE GENOMIC DNA]</scope>
    <source>
        <strain evidence="1">cv. TO1000</strain>
    </source>
</reference>